<reference evidence="1" key="1">
    <citation type="journal article" date="2023" name="G3 (Bethesda)">
        <title>A reference genome for the long-term kleptoplast-retaining sea slug Elysia crispata morphotype clarki.</title>
        <authorList>
            <person name="Eastman K.E."/>
            <person name="Pendleton A.L."/>
            <person name="Shaikh M.A."/>
            <person name="Suttiyut T."/>
            <person name="Ogas R."/>
            <person name="Tomko P."/>
            <person name="Gavelis G."/>
            <person name="Widhalm J.R."/>
            <person name="Wisecaver J.H."/>
        </authorList>
    </citation>
    <scope>NUCLEOTIDE SEQUENCE</scope>
    <source>
        <strain evidence="1">ECLA1</strain>
    </source>
</reference>
<sequence length="151" mass="16557">VLVEPGTSTSRVLRHAVVLDLSQVPLSRVLRHAGLVGKFSIRVLRHVVLKSGTSIQEVLRHAVVLVEPEYLPYQGSSPDPRWFLIESILPPSEFSRHTVVLVESGTYQEFSRHAVVLVGAQVPLSRVLRHAVVLVEPGTSIKSSQTRCGVG</sequence>
<dbReference type="Proteomes" id="UP001283361">
    <property type="component" value="Unassembled WGS sequence"/>
</dbReference>
<evidence type="ECO:0000313" key="1">
    <source>
        <dbReference type="EMBL" id="KAK3799602.1"/>
    </source>
</evidence>
<comment type="caution">
    <text evidence="1">The sequence shown here is derived from an EMBL/GenBank/DDBJ whole genome shotgun (WGS) entry which is preliminary data.</text>
</comment>
<dbReference type="EMBL" id="JAWDGP010000548">
    <property type="protein sequence ID" value="KAK3799602.1"/>
    <property type="molecule type" value="Genomic_DNA"/>
</dbReference>
<gene>
    <name evidence="1" type="ORF">RRG08_057705</name>
</gene>
<name>A0AAE1B6J7_9GAST</name>
<keyword evidence="2" id="KW-1185">Reference proteome</keyword>
<accession>A0AAE1B6J7</accession>
<protein>
    <submittedName>
        <fullName evidence="1">Uncharacterized protein</fullName>
    </submittedName>
</protein>
<organism evidence="1 2">
    <name type="scientific">Elysia crispata</name>
    <name type="common">lettuce slug</name>
    <dbReference type="NCBI Taxonomy" id="231223"/>
    <lineage>
        <taxon>Eukaryota</taxon>
        <taxon>Metazoa</taxon>
        <taxon>Spiralia</taxon>
        <taxon>Lophotrochozoa</taxon>
        <taxon>Mollusca</taxon>
        <taxon>Gastropoda</taxon>
        <taxon>Heterobranchia</taxon>
        <taxon>Euthyneura</taxon>
        <taxon>Panpulmonata</taxon>
        <taxon>Sacoglossa</taxon>
        <taxon>Placobranchoidea</taxon>
        <taxon>Plakobranchidae</taxon>
        <taxon>Elysia</taxon>
    </lineage>
</organism>
<evidence type="ECO:0000313" key="2">
    <source>
        <dbReference type="Proteomes" id="UP001283361"/>
    </source>
</evidence>
<dbReference type="AlphaFoldDB" id="A0AAE1B6J7"/>
<feature type="non-terminal residue" evidence="1">
    <location>
        <position position="151"/>
    </location>
</feature>
<proteinExistence type="predicted"/>